<evidence type="ECO:0000313" key="2">
    <source>
        <dbReference type="Proteomes" id="UP001270362"/>
    </source>
</evidence>
<proteinExistence type="predicted"/>
<evidence type="ECO:0000313" key="1">
    <source>
        <dbReference type="EMBL" id="KAK3693031.1"/>
    </source>
</evidence>
<sequence>MIQRALWWIGTASPPLTIPQICEAVSFNDAQAWMDPNDVIEESDILRCCSSLIRKTHDNQSFEFAHFTVHQYLESINRDSPLTTFDSHKEHLHSLWQRGPCNFCCCHSLTYILSQRCQSLIAWTRETPVIPFTRMLHRTSSNMPTRAWIIDSTCFDREIVQSRTNWQLSFVGRVHLRSPKPR</sequence>
<keyword evidence="2" id="KW-1185">Reference proteome</keyword>
<protein>
    <submittedName>
        <fullName evidence="1">Uncharacterized protein</fullName>
    </submittedName>
</protein>
<reference evidence="1" key="2">
    <citation type="submission" date="2023-06" db="EMBL/GenBank/DDBJ databases">
        <authorList>
            <consortium name="Lawrence Berkeley National Laboratory"/>
            <person name="Haridas S."/>
            <person name="Hensen N."/>
            <person name="Bonometti L."/>
            <person name="Westerberg I."/>
            <person name="Brannstrom I.O."/>
            <person name="Guillou S."/>
            <person name="Cros-Aarteil S."/>
            <person name="Calhoun S."/>
            <person name="Kuo A."/>
            <person name="Mondo S."/>
            <person name="Pangilinan J."/>
            <person name="Riley R."/>
            <person name="Labutti K."/>
            <person name="Andreopoulos B."/>
            <person name="Lipzen A."/>
            <person name="Chen C."/>
            <person name="Yanf M."/>
            <person name="Daum C."/>
            <person name="Ng V."/>
            <person name="Clum A."/>
            <person name="Steindorff A."/>
            <person name="Ohm R."/>
            <person name="Martin F."/>
            <person name="Silar P."/>
            <person name="Natvig D."/>
            <person name="Lalanne C."/>
            <person name="Gautier V."/>
            <person name="Ament-Velasquez S.L."/>
            <person name="Kruys A."/>
            <person name="Hutchinson M.I."/>
            <person name="Powell A.J."/>
            <person name="Barry K."/>
            <person name="Miller A.N."/>
            <person name="Grigoriev I.V."/>
            <person name="Debuchy R."/>
            <person name="Gladieux P."/>
            <person name="Thoren M.H."/>
            <person name="Johannesson H."/>
        </authorList>
    </citation>
    <scope>NUCLEOTIDE SEQUENCE</scope>
    <source>
        <strain evidence="1">CBS 314.62</strain>
    </source>
</reference>
<dbReference type="EMBL" id="JAULSO010000001">
    <property type="protein sequence ID" value="KAK3693031.1"/>
    <property type="molecule type" value="Genomic_DNA"/>
</dbReference>
<gene>
    <name evidence="1" type="ORF">B0T22DRAFT_32849</name>
</gene>
<dbReference type="AlphaFoldDB" id="A0AAE0XGU0"/>
<accession>A0AAE0XGU0</accession>
<organism evidence="1 2">
    <name type="scientific">Podospora appendiculata</name>
    <dbReference type="NCBI Taxonomy" id="314037"/>
    <lineage>
        <taxon>Eukaryota</taxon>
        <taxon>Fungi</taxon>
        <taxon>Dikarya</taxon>
        <taxon>Ascomycota</taxon>
        <taxon>Pezizomycotina</taxon>
        <taxon>Sordariomycetes</taxon>
        <taxon>Sordariomycetidae</taxon>
        <taxon>Sordariales</taxon>
        <taxon>Podosporaceae</taxon>
        <taxon>Podospora</taxon>
    </lineage>
</organism>
<comment type="caution">
    <text evidence="1">The sequence shown here is derived from an EMBL/GenBank/DDBJ whole genome shotgun (WGS) entry which is preliminary data.</text>
</comment>
<dbReference type="Proteomes" id="UP001270362">
    <property type="component" value="Unassembled WGS sequence"/>
</dbReference>
<name>A0AAE0XGU0_9PEZI</name>
<reference evidence="1" key="1">
    <citation type="journal article" date="2023" name="Mol. Phylogenet. Evol.">
        <title>Genome-scale phylogeny and comparative genomics of the fungal order Sordariales.</title>
        <authorList>
            <person name="Hensen N."/>
            <person name="Bonometti L."/>
            <person name="Westerberg I."/>
            <person name="Brannstrom I.O."/>
            <person name="Guillou S."/>
            <person name="Cros-Aarteil S."/>
            <person name="Calhoun S."/>
            <person name="Haridas S."/>
            <person name="Kuo A."/>
            <person name="Mondo S."/>
            <person name="Pangilinan J."/>
            <person name="Riley R."/>
            <person name="LaButti K."/>
            <person name="Andreopoulos B."/>
            <person name="Lipzen A."/>
            <person name="Chen C."/>
            <person name="Yan M."/>
            <person name="Daum C."/>
            <person name="Ng V."/>
            <person name="Clum A."/>
            <person name="Steindorff A."/>
            <person name="Ohm R.A."/>
            <person name="Martin F."/>
            <person name="Silar P."/>
            <person name="Natvig D.O."/>
            <person name="Lalanne C."/>
            <person name="Gautier V."/>
            <person name="Ament-Velasquez S.L."/>
            <person name="Kruys A."/>
            <person name="Hutchinson M.I."/>
            <person name="Powell A.J."/>
            <person name="Barry K."/>
            <person name="Miller A.N."/>
            <person name="Grigoriev I.V."/>
            <person name="Debuchy R."/>
            <person name="Gladieux P."/>
            <person name="Hiltunen Thoren M."/>
            <person name="Johannesson H."/>
        </authorList>
    </citation>
    <scope>NUCLEOTIDE SEQUENCE</scope>
    <source>
        <strain evidence="1">CBS 314.62</strain>
    </source>
</reference>